<organism evidence="8 9">
    <name type="scientific">Candidatus Borkfalkia excrementigallinarum</name>
    <dbReference type="NCBI Taxonomy" id="2838506"/>
    <lineage>
        <taxon>Bacteria</taxon>
        <taxon>Bacillati</taxon>
        <taxon>Bacillota</taxon>
        <taxon>Clostridia</taxon>
        <taxon>Christensenellales</taxon>
        <taxon>Christensenellaceae</taxon>
        <taxon>Candidatus Borkfalkia</taxon>
    </lineage>
</organism>
<dbReference type="SUPFAM" id="SSF49785">
    <property type="entry name" value="Galactose-binding domain-like"/>
    <property type="match status" value="1"/>
</dbReference>
<gene>
    <name evidence="8" type="ORF">H9729_06190</name>
</gene>
<sequence>MKLLCNPLEIAYKYQHPLHGKYAYREAADPTIVRFNGKYLLFTSKCGGFYYSDDLFVWGFHEDRTLEIHGYAPDVSVRGEWLYFCASAYTKKCKILRTKNPFKGFTLVNAPFAFWDPHLYFEGNKAYLYWGCSSKEPIHGIEMDAESMTPKGKLFDIVAADPARHGIDDKSVYEDERTLWQKYIALFTGSGTFVEGAFLNKIGEKYYFQYATPGTEFPTYGDAVLMGDSPKGPFTWQKHNPYSLCPGGFTQGAGHGSTFEDEFGNLWHTSSVCVCVNHNFERRLGLWPAGVDEDGLLYCNQYFADYPKEIPEGKFDPMSIKPACMLLSYKKKATASSSHAGMNPEHAVDESMKSMWQSESGKKGEWLCVDLGAEKDVRCVQVNFGDFEVPKKKAPRKEYGGTISQERFIDTEQPDYVYIIEVSSDGRTWLPYAGGTTKLPHKLWAEKARARYVRITFESAPFGQKFTLCGLRVFGFGGGALPEQTKGMTAKRLSPTRAKFSWAAQKDATGYCIRLGIAPDKLYSSVLLYGQTEYTATFLNAETKVYYYAVDCFNEKGIVQGDVRKIGE</sequence>
<reference evidence="8" key="1">
    <citation type="journal article" date="2021" name="PeerJ">
        <title>Extensive microbial diversity within the chicken gut microbiome revealed by metagenomics and culture.</title>
        <authorList>
            <person name="Gilroy R."/>
            <person name="Ravi A."/>
            <person name="Getino M."/>
            <person name="Pursley I."/>
            <person name="Horton D.L."/>
            <person name="Alikhan N.F."/>
            <person name="Baker D."/>
            <person name="Gharbi K."/>
            <person name="Hall N."/>
            <person name="Watson M."/>
            <person name="Adriaenssens E.M."/>
            <person name="Foster-Nyarko E."/>
            <person name="Jarju S."/>
            <person name="Secka A."/>
            <person name="Antonio M."/>
            <person name="Oren A."/>
            <person name="Chaudhuri R.R."/>
            <person name="La Ragione R."/>
            <person name="Hildebrand F."/>
            <person name="Pallen M.J."/>
        </authorList>
    </citation>
    <scope>NUCLEOTIDE SEQUENCE</scope>
    <source>
        <strain evidence="8">1345</strain>
    </source>
</reference>
<keyword evidence="5 6" id="KW-0326">Glycosidase</keyword>
<dbReference type="PANTHER" id="PTHR43772">
    <property type="entry name" value="ENDO-1,4-BETA-XYLANASE"/>
    <property type="match status" value="1"/>
</dbReference>
<proteinExistence type="inferred from homology"/>
<dbReference type="Gene3D" id="2.60.40.10">
    <property type="entry name" value="Immunoglobulins"/>
    <property type="match status" value="1"/>
</dbReference>
<name>A0A9D2CT25_9FIRM</name>
<dbReference type="Proteomes" id="UP000886750">
    <property type="component" value="Unassembled WGS sequence"/>
</dbReference>
<keyword evidence="2" id="KW-0624">Polysaccharide degradation</keyword>
<dbReference type="InterPro" id="IPR052176">
    <property type="entry name" value="Glycosyl_Hydrlase_43_Enz"/>
</dbReference>
<dbReference type="CDD" id="cd08982">
    <property type="entry name" value="GH43-like"/>
    <property type="match status" value="1"/>
</dbReference>
<dbReference type="GO" id="GO:0045493">
    <property type="term" value="P:xylan catabolic process"/>
    <property type="evidence" value="ECO:0007669"/>
    <property type="project" value="UniProtKB-KW"/>
</dbReference>
<dbReference type="InterPro" id="IPR023296">
    <property type="entry name" value="Glyco_hydro_beta-prop_sf"/>
</dbReference>
<evidence type="ECO:0000313" key="8">
    <source>
        <dbReference type="EMBL" id="HIY97262.1"/>
    </source>
</evidence>
<accession>A0A9D2CT25</accession>
<dbReference type="GO" id="GO:0004553">
    <property type="term" value="F:hydrolase activity, hydrolyzing O-glycosyl compounds"/>
    <property type="evidence" value="ECO:0007669"/>
    <property type="project" value="InterPro"/>
</dbReference>
<dbReference type="InterPro" id="IPR008979">
    <property type="entry name" value="Galactose-bd-like_sf"/>
</dbReference>
<dbReference type="Gene3D" id="2.60.120.260">
    <property type="entry name" value="Galactose-binding domain-like"/>
    <property type="match status" value="1"/>
</dbReference>
<evidence type="ECO:0000256" key="3">
    <source>
        <dbReference type="ARBA" id="ARBA00022801"/>
    </source>
</evidence>
<comment type="similarity">
    <text evidence="1 6">Belongs to the glycosyl hydrolase 43 family.</text>
</comment>
<dbReference type="InterPro" id="IPR013783">
    <property type="entry name" value="Ig-like_fold"/>
</dbReference>
<dbReference type="InterPro" id="IPR006710">
    <property type="entry name" value="Glyco_hydro_43"/>
</dbReference>
<dbReference type="SUPFAM" id="SSF75005">
    <property type="entry name" value="Arabinanase/levansucrase/invertase"/>
    <property type="match status" value="1"/>
</dbReference>
<feature type="domain" description="F5/8 type C" evidence="7">
    <location>
        <begin position="313"/>
        <end position="476"/>
    </location>
</feature>
<dbReference type="Gene3D" id="2.115.10.20">
    <property type="entry name" value="Glycosyl hydrolase domain, family 43"/>
    <property type="match status" value="1"/>
</dbReference>
<dbReference type="Pfam" id="PF04616">
    <property type="entry name" value="Glyco_hydro_43"/>
    <property type="match status" value="1"/>
</dbReference>
<keyword evidence="4" id="KW-0119">Carbohydrate metabolism</keyword>
<dbReference type="PROSITE" id="PS50022">
    <property type="entry name" value="FA58C_3"/>
    <property type="match status" value="1"/>
</dbReference>
<protein>
    <submittedName>
        <fullName evidence="8">Discoidin domain-containing protein</fullName>
    </submittedName>
</protein>
<evidence type="ECO:0000259" key="7">
    <source>
        <dbReference type="PROSITE" id="PS50022"/>
    </source>
</evidence>
<dbReference type="EMBL" id="DXCQ01000056">
    <property type="protein sequence ID" value="HIY97262.1"/>
    <property type="molecule type" value="Genomic_DNA"/>
</dbReference>
<reference evidence="8" key="2">
    <citation type="submission" date="2021-04" db="EMBL/GenBank/DDBJ databases">
        <authorList>
            <person name="Gilroy R."/>
        </authorList>
    </citation>
    <scope>NUCLEOTIDE SEQUENCE</scope>
    <source>
        <strain evidence="8">1345</strain>
    </source>
</reference>
<dbReference type="PANTHER" id="PTHR43772:SF2">
    <property type="entry name" value="PUTATIVE (AFU_ORTHOLOGUE AFUA_2G04480)-RELATED"/>
    <property type="match status" value="1"/>
</dbReference>
<evidence type="ECO:0000256" key="6">
    <source>
        <dbReference type="RuleBase" id="RU361187"/>
    </source>
</evidence>
<evidence type="ECO:0000256" key="1">
    <source>
        <dbReference type="ARBA" id="ARBA00009865"/>
    </source>
</evidence>
<evidence type="ECO:0000256" key="2">
    <source>
        <dbReference type="ARBA" id="ARBA00022651"/>
    </source>
</evidence>
<keyword evidence="3 6" id="KW-0378">Hydrolase</keyword>
<comment type="caution">
    <text evidence="8">The sequence shown here is derived from an EMBL/GenBank/DDBJ whole genome shotgun (WGS) entry which is preliminary data.</text>
</comment>
<dbReference type="InterPro" id="IPR000421">
    <property type="entry name" value="FA58C"/>
</dbReference>
<evidence type="ECO:0000256" key="5">
    <source>
        <dbReference type="ARBA" id="ARBA00023295"/>
    </source>
</evidence>
<evidence type="ECO:0000256" key="4">
    <source>
        <dbReference type="ARBA" id="ARBA00023277"/>
    </source>
</evidence>
<keyword evidence="2" id="KW-0858">Xylan degradation</keyword>
<evidence type="ECO:0000313" key="9">
    <source>
        <dbReference type="Proteomes" id="UP000886750"/>
    </source>
</evidence>
<dbReference type="Pfam" id="PF00754">
    <property type="entry name" value="F5_F8_type_C"/>
    <property type="match status" value="1"/>
</dbReference>
<dbReference type="AlphaFoldDB" id="A0A9D2CT25"/>